<comment type="similarity">
    <text evidence="2 13">Belongs to the sodium:solute symporter (SSF) (TC 2.A.21) family.</text>
</comment>
<feature type="transmembrane region" description="Helical" evidence="14">
    <location>
        <begin position="442"/>
        <end position="459"/>
    </location>
</feature>
<comment type="catalytic activity">
    <reaction evidence="12">
        <text>L-proline(in) + Na(+)(in) = L-proline(out) + Na(+)(out)</text>
        <dbReference type="Rhea" id="RHEA:28967"/>
        <dbReference type="ChEBI" id="CHEBI:29101"/>
        <dbReference type="ChEBI" id="CHEBI:60039"/>
    </reaction>
</comment>
<evidence type="ECO:0000256" key="10">
    <source>
        <dbReference type="ARBA" id="ARBA00023136"/>
    </source>
</evidence>
<dbReference type="EMBL" id="JAVDDT010000005">
    <property type="protein sequence ID" value="MDQ2070039.1"/>
    <property type="molecule type" value="Genomic_DNA"/>
</dbReference>
<feature type="transmembrane region" description="Helical" evidence="14">
    <location>
        <begin position="120"/>
        <end position="138"/>
    </location>
</feature>
<dbReference type="PANTHER" id="PTHR48086:SF3">
    <property type="entry name" value="SODIUM_PROLINE SYMPORTER"/>
    <property type="match status" value="1"/>
</dbReference>
<feature type="transmembrane region" description="Helical" evidence="14">
    <location>
        <begin position="310"/>
        <end position="330"/>
    </location>
</feature>
<dbReference type="PANTHER" id="PTHR48086">
    <property type="entry name" value="SODIUM/PROLINE SYMPORTER-RELATED"/>
    <property type="match status" value="1"/>
</dbReference>
<evidence type="ECO:0000256" key="8">
    <source>
        <dbReference type="ARBA" id="ARBA00023053"/>
    </source>
</evidence>
<name>A0ABU0W7Q0_9GAMM</name>
<feature type="transmembrane region" description="Helical" evidence="14">
    <location>
        <begin position="361"/>
        <end position="381"/>
    </location>
</feature>
<gene>
    <name evidence="15" type="ORF">RBH19_09140</name>
</gene>
<dbReference type="InterPro" id="IPR050277">
    <property type="entry name" value="Sodium:Solute_Symporter"/>
</dbReference>
<comment type="caution">
    <text evidence="15">The sequence shown here is derived from an EMBL/GenBank/DDBJ whole genome shotgun (WGS) entry which is preliminary data.</text>
</comment>
<keyword evidence="7 14" id="KW-1133">Transmembrane helix</keyword>
<feature type="transmembrane region" description="Helical" evidence="14">
    <location>
        <begin position="158"/>
        <end position="178"/>
    </location>
</feature>
<keyword evidence="9 14" id="KW-0406">Ion transport</keyword>
<dbReference type="CDD" id="cd11475">
    <property type="entry name" value="SLC5sbd_PutP"/>
    <property type="match status" value="1"/>
</dbReference>
<dbReference type="Gene3D" id="1.20.1730.10">
    <property type="entry name" value="Sodium/glucose cotransporter"/>
    <property type="match status" value="1"/>
</dbReference>
<evidence type="ECO:0000256" key="14">
    <source>
        <dbReference type="RuleBase" id="RU366012"/>
    </source>
</evidence>
<feature type="transmembrane region" description="Helical" evidence="14">
    <location>
        <begin position="387"/>
        <end position="405"/>
    </location>
</feature>
<evidence type="ECO:0000313" key="16">
    <source>
        <dbReference type="Proteomes" id="UP001239019"/>
    </source>
</evidence>
<evidence type="ECO:0000256" key="5">
    <source>
        <dbReference type="ARBA" id="ARBA00022692"/>
    </source>
</evidence>
<evidence type="ECO:0000256" key="7">
    <source>
        <dbReference type="ARBA" id="ARBA00022989"/>
    </source>
</evidence>
<keyword evidence="8 14" id="KW-0915">Sodium</keyword>
<keyword evidence="6 14" id="KW-0769">Symport</keyword>
<evidence type="ECO:0000256" key="6">
    <source>
        <dbReference type="ARBA" id="ARBA00022847"/>
    </source>
</evidence>
<dbReference type="RefSeq" id="WP_306728537.1">
    <property type="nucleotide sequence ID" value="NZ_JAVDDT010000005.1"/>
</dbReference>
<dbReference type="Proteomes" id="UP001239019">
    <property type="component" value="Unassembled WGS sequence"/>
</dbReference>
<feature type="transmembrane region" description="Helical" evidence="14">
    <location>
        <begin position="190"/>
        <end position="210"/>
    </location>
</feature>
<keyword evidence="11 14" id="KW-0739">Sodium transport</keyword>
<proteinExistence type="inferred from homology"/>
<feature type="transmembrane region" description="Helical" evidence="14">
    <location>
        <begin position="269"/>
        <end position="290"/>
    </location>
</feature>
<keyword evidence="3 14" id="KW-0813">Transport</keyword>
<keyword evidence="10 14" id="KW-0472">Membrane</keyword>
<feature type="transmembrane region" description="Helical" evidence="14">
    <location>
        <begin position="412"/>
        <end position="430"/>
    </location>
</feature>
<dbReference type="InterPro" id="IPR038377">
    <property type="entry name" value="Na/Glc_symporter_sf"/>
</dbReference>
<evidence type="ECO:0000256" key="12">
    <source>
        <dbReference type="ARBA" id="ARBA00033708"/>
    </source>
</evidence>
<evidence type="ECO:0000256" key="13">
    <source>
        <dbReference type="RuleBase" id="RU362091"/>
    </source>
</evidence>
<protein>
    <recommendedName>
        <fullName evidence="14">Sodium/proline symporter</fullName>
    </recommendedName>
    <alternativeName>
        <fullName evidence="14">Proline permease</fullName>
    </alternativeName>
</protein>
<dbReference type="InterPro" id="IPR001734">
    <property type="entry name" value="Na/solute_symporter"/>
</dbReference>
<dbReference type="InterPro" id="IPR011851">
    <property type="entry name" value="Na/Pro_symporter"/>
</dbReference>
<comment type="function">
    <text evidence="14">Catalyzes the sodium-dependent uptake of extracellular L-proline.</text>
</comment>
<accession>A0ABU0W7Q0</accession>
<evidence type="ECO:0000313" key="15">
    <source>
        <dbReference type="EMBL" id="MDQ2070039.1"/>
    </source>
</evidence>
<sequence>MVLVTLIVYLVVLLGIGIWARQRVDDSADFHLAGRRLGPVVASLSASASSSSVWTLLGMSGAAWLWGLQAVWLIPAVVSGFAINWFLVAPRLHRQSHDNQALTLVDFLSQGCTPAMRRSLRVIGAGLILFCFTLYVAAQFQGAGTAIATAAPVTSSTAIIVGAIIVILYVFLGGFWAASATDALQGAMMLVVALILPYVALAAVGGPAELWAGLQAQGDPGLLRLVDQPGLMLAMVFVAGLFGIGLGYPGQPHVVNRFMALRSAGEIRIARNVALIWATLIYIGMVILGWSGRVLLPELADHESVLLELSVSLLPAVIGGIITGGVLAAIMSTADSQLLVASGSVSHDLYRGRHSVRLDRAVVVLLGLAAAVLALFVPDTIFNRVLFAWQVLGNGFGPLLLVLLWRGGVSGAWRLAAMVSGAGLTILISFFPDAPGNAVERLLPFFIALAIALIGHARGNSTGR</sequence>
<dbReference type="PROSITE" id="PS50283">
    <property type="entry name" value="NA_SOLUT_SYMP_3"/>
    <property type="match status" value="1"/>
</dbReference>
<keyword evidence="14" id="KW-0029">Amino-acid transport</keyword>
<keyword evidence="4" id="KW-1003">Cell membrane</keyword>
<evidence type="ECO:0000256" key="2">
    <source>
        <dbReference type="ARBA" id="ARBA00006434"/>
    </source>
</evidence>
<dbReference type="Pfam" id="PF00474">
    <property type="entry name" value="SSF"/>
    <property type="match status" value="1"/>
</dbReference>
<reference evidence="15 16" key="1">
    <citation type="submission" date="2023-08" db="EMBL/GenBank/DDBJ databases">
        <title>Whole-genome sequencing of halo(alkali)philic microorganisms from hypersaline lakes.</title>
        <authorList>
            <person name="Sorokin D.Y."/>
            <person name="Abbas B."/>
            <person name="Merkel A.Y."/>
        </authorList>
    </citation>
    <scope>NUCLEOTIDE SEQUENCE [LARGE SCALE GENOMIC DNA]</scope>
    <source>
        <strain evidence="15 16">AB-CW4</strain>
    </source>
</reference>
<evidence type="ECO:0000256" key="11">
    <source>
        <dbReference type="ARBA" id="ARBA00023201"/>
    </source>
</evidence>
<comment type="subcellular location">
    <subcellularLocation>
        <location evidence="14">Cell inner membrane</location>
        <topology evidence="14">Multi-pass membrane protein</topology>
    </subcellularLocation>
    <subcellularLocation>
        <location evidence="1">Cell membrane</location>
        <topology evidence="1">Multi-pass membrane protein</topology>
    </subcellularLocation>
</comment>
<keyword evidence="5 14" id="KW-0812">Transmembrane</keyword>
<feature type="transmembrane region" description="Helical" evidence="14">
    <location>
        <begin position="6"/>
        <end position="24"/>
    </location>
</feature>
<evidence type="ECO:0000256" key="4">
    <source>
        <dbReference type="ARBA" id="ARBA00022475"/>
    </source>
</evidence>
<organism evidence="15 16">
    <name type="scientific">Natronospira bacteriovora</name>
    <dbReference type="NCBI Taxonomy" id="3069753"/>
    <lineage>
        <taxon>Bacteria</taxon>
        <taxon>Pseudomonadati</taxon>
        <taxon>Pseudomonadota</taxon>
        <taxon>Gammaproteobacteria</taxon>
        <taxon>Natronospirales</taxon>
        <taxon>Natronospiraceae</taxon>
        <taxon>Natronospira</taxon>
    </lineage>
</organism>
<feature type="transmembrane region" description="Helical" evidence="14">
    <location>
        <begin position="230"/>
        <end position="248"/>
    </location>
</feature>
<feature type="transmembrane region" description="Helical" evidence="14">
    <location>
        <begin position="63"/>
        <end position="87"/>
    </location>
</feature>
<evidence type="ECO:0000256" key="1">
    <source>
        <dbReference type="ARBA" id="ARBA00004651"/>
    </source>
</evidence>
<evidence type="ECO:0000256" key="9">
    <source>
        <dbReference type="ARBA" id="ARBA00023065"/>
    </source>
</evidence>
<evidence type="ECO:0000256" key="3">
    <source>
        <dbReference type="ARBA" id="ARBA00022448"/>
    </source>
</evidence>
<keyword evidence="14" id="KW-0997">Cell inner membrane</keyword>
<keyword evidence="16" id="KW-1185">Reference proteome</keyword>